<protein>
    <submittedName>
        <fullName evidence="1">Uncharacterized protein</fullName>
    </submittedName>
</protein>
<reference evidence="1 2" key="2">
    <citation type="journal article" date="2017" name="Front. Plant Sci.">
        <title>Gene Classification and Mining of Molecular Markers Useful in Red Clover (Trifolium pratense) Breeding.</title>
        <authorList>
            <person name="Istvanek J."/>
            <person name="Dluhosova J."/>
            <person name="Dluhos P."/>
            <person name="Patkova L."/>
            <person name="Nedelnik J."/>
            <person name="Repkova J."/>
        </authorList>
    </citation>
    <scope>NUCLEOTIDE SEQUENCE [LARGE SCALE GENOMIC DNA]</scope>
    <source>
        <strain evidence="2">cv. Tatra</strain>
        <tissue evidence="1">Young leaves</tissue>
    </source>
</reference>
<comment type="caution">
    <text evidence="1">The sequence shown here is derived from an EMBL/GenBank/DDBJ whole genome shotgun (WGS) entry which is preliminary data.</text>
</comment>
<reference evidence="1 2" key="1">
    <citation type="journal article" date="2014" name="Am. J. Bot.">
        <title>Genome assembly and annotation for red clover (Trifolium pratense; Fabaceae).</title>
        <authorList>
            <person name="Istvanek J."/>
            <person name="Jaros M."/>
            <person name="Krenek A."/>
            <person name="Repkova J."/>
        </authorList>
    </citation>
    <scope>NUCLEOTIDE SEQUENCE [LARGE SCALE GENOMIC DNA]</scope>
    <source>
        <strain evidence="2">cv. Tatra</strain>
        <tissue evidence="1">Young leaves</tissue>
    </source>
</reference>
<proteinExistence type="predicted"/>
<feature type="non-terminal residue" evidence="1">
    <location>
        <position position="40"/>
    </location>
</feature>
<organism evidence="1 2">
    <name type="scientific">Trifolium pratense</name>
    <name type="common">Red clover</name>
    <dbReference type="NCBI Taxonomy" id="57577"/>
    <lineage>
        <taxon>Eukaryota</taxon>
        <taxon>Viridiplantae</taxon>
        <taxon>Streptophyta</taxon>
        <taxon>Embryophyta</taxon>
        <taxon>Tracheophyta</taxon>
        <taxon>Spermatophyta</taxon>
        <taxon>Magnoliopsida</taxon>
        <taxon>eudicotyledons</taxon>
        <taxon>Gunneridae</taxon>
        <taxon>Pentapetalae</taxon>
        <taxon>rosids</taxon>
        <taxon>fabids</taxon>
        <taxon>Fabales</taxon>
        <taxon>Fabaceae</taxon>
        <taxon>Papilionoideae</taxon>
        <taxon>50 kb inversion clade</taxon>
        <taxon>NPAAA clade</taxon>
        <taxon>Hologalegina</taxon>
        <taxon>IRL clade</taxon>
        <taxon>Trifolieae</taxon>
        <taxon>Trifolium</taxon>
    </lineage>
</organism>
<dbReference type="Proteomes" id="UP000236291">
    <property type="component" value="Unassembled WGS sequence"/>
</dbReference>
<evidence type="ECO:0000313" key="2">
    <source>
        <dbReference type="Proteomes" id="UP000236291"/>
    </source>
</evidence>
<gene>
    <name evidence="1" type="ORF">L195_g057479</name>
</gene>
<accession>A0A2K3KWA2</accession>
<sequence>MRAVSLLNDKVDLSELSDVDKICTLRNYKSAIDDIVYVAN</sequence>
<dbReference type="EMBL" id="ASHM01114120">
    <property type="protein sequence ID" value="PNX70524.1"/>
    <property type="molecule type" value="Genomic_DNA"/>
</dbReference>
<name>A0A2K3KWA2_TRIPR</name>
<dbReference type="AlphaFoldDB" id="A0A2K3KWA2"/>
<evidence type="ECO:0000313" key="1">
    <source>
        <dbReference type="EMBL" id="PNX70524.1"/>
    </source>
</evidence>